<dbReference type="CDD" id="cd00118">
    <property type="entry name" value="LysM"/>
    <property type="match status" value="1"/>
</dbReference>
<comment type="caution">
    <text evidence="3">The sequence shown here is derived from an EMBL/GenBank/DDBJ whole genome shotgun (WGS) entry which is preliminary data.</text>
</comment>
<feature type="compositionally biased region" description="Acidic residues" evidence="1">
    <location>
        <begin position="91"/>
        <end position="104"/>
    </location>
</feature>
<dbReference type="InterPro" id="IPR036779">
    <property type="entry name" value="LysM_dom_sf"/>
</dbReference>
<evidence type="ECO:0000313" key="4">
    <source>
        <dbReference type="Proteomes" id="UP000518752"/>
    </source>
</evidence>
<evidence type="ECO:0000313" key="3">
    <source>
        <dbReference type="EMBL" id="KAF5392167.1"/>
    </source>
</evidence>
<evidence type="ECO:0000259" key="2">
    <source>
        <dbReference type="PROSITE" id="PS51782"/>
    </source>
</evidence>
<protein>
    <recommendedName>
        <fullName evidence="2">LysM domain-containing protein</fullName>
    </recommendedName>
</protein>
<gene>
    <name evidence="3" type="ORF">D9757_001416</name>
</gene>
<evidence type="ECO:0000256" key="1">
    <source>
        <dbReference type="SAM" id="MobiDB-lite"/>
    </source>
</evidence>
<sequence length="332" mass="36739">MPASTSLCLACSSSLPPRPHDPVFTTKCCSKPICTNCITTNPRLARYNPCLACLGGAEAVGSWNIQQKLVGLDKVNIDGAVRDEDTFALGGDDEDDDDEEENLDEQGAPPPPYLEHSPSGSSQLDESPSESQSNDGRSSFEYHIQRGDTLNGIALKFAVDPRELCKLNKFSPSILSTTPHLLHTRTVLLLPPSARTSDKTGNSLIPSKASNDAQDRLRAVRRERERAEKRLQTIAKEMDWRIAKAYVALAEDENIDEVSMQHDLKQKENVAPTARTGSAGPSSTLDMIALDRYLEDDEWETRERRDGRLPIVPSIPLLSQKENPVGKWFSWK</sequence>
<dbReference type="SUPFAM" id="SSF54106">
    <property type="entry name" value="LysM domain"/>
    <property type="match status" value="1"/>
</dbReference>
<dbReference type="AlphaFoldDB" id="A0A8H5MFL4"/>
<dbReference type="EMBL" id="JAACJN010000006">
    <property type="protein sequence ID" value="KAF5392167.1"/>
    <property type="molecule type" value="Genomic_DNA"/>
</dbReference>
<organism evidence="3 4">
    <name type="scientific">Collybiopsis confluens</name>
    <dbReference type="NCBI Taxonomy" id="2823264"/>
    <lineage>
        <taxon>Eukaryota</taxon>
        <taxon>Fungi</taxon>
        <taxon>Dikarya</taxon>
        <taxon>Basidiomycota</taxon>
        <taxon>Agaricomycotina</taxon>
        <taxon>Agaricomycetes</taxon>
        <taxon>Agaricomycetidae</taxon>
        <taxon>Agaricales</taxon>
        <taxon>Marasmiineae</taxon>
        <taxon>Omphalotaceae</taxon>
        <taxon>Collybiopsis</taxon>
    </lineage>
</organism>
<dbReference type="OrthoDB" id="2107166at2759"/>
<accession>A0A8H5MFL4</accession>
<feature type="compositionally biased region" description="Polar residues" evidence="1">
    <location>
        <begin position="118"/>
        <end position="137"/>
    </location>
</feature>
<feature type="region of interest" description="Disordered" evidence="1">
    <location>
        <begin position="85"/>
        <end position="138"/>
    </location>
</feature>
<feature type="compositionally biased region" description="Polar residues" evidence="1">
    <location>
        <begin position="199"/>
        <end position="212"/>
    </location>
</feature>
<name>A0A8H5MFL4_9AGAR</name>
<dbReference type="Pfam" id="PF01476">
    <property type="entry name" value="LysM"/>
    <property type="match status" value="1"/>
</dbReference>
<proteinExistence type="predicted"/>
<dbReference type="Proteomes" id="UP000518752">
    <property type="component" value="Unassembled WGS sequence"/>
</dbReference>
<feature type="domain" description="LysM" evidence="2">
    <location>
        <begin position="140"/>
        <end position="190"/>
    </location>
</feature>
<dbReference type="InterPro" id="IPR018392">
    <property type="entry name" value="LysM"/>
</dbReference>
<dbReference type="Gene3D" id="3.10.350.10">
    <property type="entry name" value="LysM domain"/>
    <property type="match status" value="1"/>
</dbReference>
<dbReference type="PROSITE" id="PS51782">
    <property type="entry name" value="LYSM"/>
    <property type="match status" value="1"/>
</dbReference>
<feature type="region of interest" description="Disordered" evidence="1">
    <location>
        <begin position="193"/>
        <end position="215"/>
    </location>
</feature>
<reference evidence="3 4" key="1">
    <citation type="journal article" date="2020" name="ISME J.">
        <title>Uncovering the hidden diversity of litter-decomposition mechanisms in mushroom-forming fungi.</title>
        <authorList>
            <person name="Floudas D."/>
            <person name="Bentzer J."/>
            <person name="Ahren D."/>
            <person name="Johansson T."/>
            <person name="Persson P."/>
            <person name="Tunlid A."/>
        </authorList>
    </citation>
    <scope>NUCLEOTIDE SEQUENCE [LARGE SCALE GENOMIC DNA]</scope>
    <source>
        <strain evidence="3 4">CBS 406.79</strain>
    </source>
</reference>
<keyword evidence="4" id="KW-1185">Reference proteome</keyword>